<keyword evidence="1" id="KW-0732">Signal</keyword>
<evidence type="ECO:0000313" key="3">
    <source>
        <dbReference type="Proteomes" id="UP001410394"/>
    </source>
</evidence>
<name>A0ABU9YTI4_9RHOO</name>
<organism evidence="2 3">
    <name type="scientific">Uliginosibacterium sediminicola</name>
    <dbReference type="NCBI Taxonomy" id="2024550"/>
    <lineage>
        <taxon>Bacteria</taxon>
        <taxon>Pseudomonadati</taxon>
        <taxon>Pseudomonadota</taxon>
        <taxon>Betaproteobacteria</taxon>
        <taxon>Rhodocyclales</taxon>
        <taxon>Zoogloeaceae</taxon>
        <taxon>Uliginosibacterium</taxon>
    </lineage>
</organism>
<dbReference type="RefSeq" id="WP_345917795.1">
    <property type="nucleotide sequence ID" value="NZ_JBDIVE010000001.1"/>
</dbReference>
<sequence>MRSIVLVAVLAGFAPLSQACSRFDLPCKAKEAAAAAAAKAAEEAAAAAAAAKAAAEAAAAKAAAEFNAAMNATKSALQAEGMQALSDADKLADPDLWMTTYAASALPKVATYSVPDAAEAARVAVNDFLGTPSATDPFGAAAGGKKLWTISQAVLSNWHKAGSSVAAFDPTTAGIVSSTSYGPQLKAILPFAVPDGAYFSWSLGAKVLAEELAVPIPTALGLMELKQNTAITFPFVWGGASAMSNALEKYNAGRVNFSVSALVSAGTKNPIGALATKLESALEVNFNISCATTSSNCQLRYISLAVPKIQVKKSLKSSALTALKSLKATLANPLAKYAPALMPVLEGAIATSGALVSFQSQAFGAPNAAAASTVKQSVVTNSKTLAAVNASATKLNAANASKWALTTDWLATNEVSLQLFWYNDDDAAGVFSRGWTKKSAKLDMIVLSDTAKVYYEAKLSTRVAPASLAASFQAPAGATIGVQFPMTDNGRKVKEKLSEYAISVTGS</sequence>
<keyword evidence="3" id="KW-1185">Reference proteome</keyword>
<feature type="signal peptide" evidence="1">
    <location>
        <begin position="1"/>
        <end position="19"/>
    </location>
</feature>
<feature type="chain" id="PRO_5046946426" evidence="1">
    <location>
        <begin position="20"/>
        <end position="507"/>
    </location>
</feature>
<evidence type="ECO:0000256" key="1">
    <source>
        <dbReference type="SAM" id="SignalP"/>
    </source>
</evidence>
<dbReference type="EMBL" id="JBDIVE010000001">
    <property type="protein sequence ID" value="MEN3067026.1"/>
    <property type="molecule type" value="Genomic_DNA"/>
</dbReference>
<dbReference type="PROSITE" id="PS51257">
    <property type="entry name" value="PROKAR_LIPOPROTEIN"/>
    <property type="match status" value="1"/>
</dbReference>
<protein>
    <submittedName>
        <fullName evidence="2">Uncharacterized protein</fullName>
    </submittedName>
</protein>
<accession>A0ABU9YTI4</accession>
<gene>
    <name evidence="2" type="ORF">ABDB84_00975</name>
</gene>
<dbReference type="Proteomes" id="UP001410394">
    <property type="component" value="Unassembled WGS sequence"/>
</dbReference>
<reference evidence="2 3" key="1">
    <citation type="journal article" date="2018" name="Int. J. Syst. Evol. Microbiol.">
        <title>Uliginosibacterium sediminicola sp. nov., isolated from freshwater sediment.</title>
        <authorList>
            <person name="Hwang W.M."/>
            <person name="Kim S.M."/>
            <person name="Kang K."/>
            <person name="Ahn T.Y."/>
        </authorList>
    </citation>
    <scope>NUCLEOTIDE SEQUENCE [LARGE SCALE GENOMIC DNA]</scope>
    <source>
        <strain evidence="2 3">M1-21</strain>
    </source>
</reference>
<comment type="caution">
    <text evidence="2">The sequence shown here is derived from an EMBL/GenBank/DDBJ whole genome shotgun (WGS) entry which is preliminary data.</text>
</comment>
<evidence type="ECO:0000313" key="2">
    <source>
        <dbReference type="EMBL" id="MEN3067026.1"/>
    </source>
</evidence>
<proteinExistence type="predicted"/>